<protein>
    <submittedName>
        <fullName evidence="2">AMP-dependent synthetase</fullName>
    </submittedName>
</protein>
<evidence type="ECO:0000313" key="2">
    <source>
        <dbReference type="EMBL" id="KPL54217.1"/>
    </source>
</evidence>
<dbReference type="STRING" id="665126.ABB55_20000"/>
<feature type="domain" description="AMP-dependent synthetase/ligase" evidence="1">
    <location>
        <begin position="148"/>
        <end position="280"/>
    </location>
</feature>
<evidence type="ECO:0000313" key="3">
    <source>
        <dbReference type="Proteomes" id="UP000048984"/>
    </source>
</evidence>
<proteinExistence type="predicted"/>
<dbReference type="InterPro" id="IPR045851">
    <property type="entry name" value="AMP-bd_C_sf"/>
</dbReference>
<dbReference type="InterPro" id="IPR042099">
    <property type="entry name" value="ANL_N_sf"/>
</dbReference>
<evidence type="ECO:0000259" key="1">
    <source>
        <dbReference type="Pfam" id="PF00501"/>
    </source>
</evidence>
<dbReference type="PANTHER" id="PTHR43845:SF1">
    <property type="entry name" value="BLR5969 PROTEIN"/>
    <property type="match status" value="1"/>
</dbReference>
<dbReference type="PANTHER" id="PTHR43845">
    <property type="entry name" value="BLR5969 PROTEIN"/>
    <property type="match status" value="1"/>
</dbReference>
<comment type="caution">
    <text evidence="2">The sequence shown here is derived from an EMBL/GenBank/DDBJ whole genome shotgun (WGS) entry which is preliminary data.</text>
</comment>
<dbReference type="RefSeq" id="WP_054360385.1">
    <property type="nucleotide sequence ID" value="NZ_LJYW01000001.1"/>
</dbReference>
<dbReference type="AlphaFoldDB" id="A0A0N8GFG0"/>
<accession>A0A0N8GFG0</accession>
<dbReference type="Pfam" id="PF00501">
    <property type="entry name" value="AMP-binding"/>
    <property type="match status" value="1"/>
</dbReference>
<dbReference type="InterPro" id="IPR000873">
    <property type="entry name" value="AMP-dep_synth/lig_dom"/>
</dbReference>
<organism evidence="2 3">
    <name type="scientific">Prosthecodimorpha hirschii</name>
    <dbReference type="NCBI Taxonomy" id="665126"/>
    <lineage>
        <taxon>Bacteria</taxon>
        <taxon>Pseudomonadati</taxon>
        <taxon>Pseudomonadota</taxon>
        <taxon>Alphaproteobacteria</taxon>
        <taxon>Hyphomicrobiales</taxon>
        <taxon>Ancalomicrobiaceae</taxon>
        <taxon>Prosthecodimorpha</taxon>
    </lineage>
</organism>
<name>A0A0N8GFG0_9HYPH</name>
<dbReference type="Proteomes" id="UP000048984">
    <property type="component" value="Unassembled WGS sequence"/>
</dbReference>
<reference evidence="2 3" key="1">
    <citation type="submission" date="2015-09" db="EMBL/GenBank/DDBJ databases">
        <authorList>
            <consortium name="Swine Surveillance"/>
        </authorList>
    </citation>
    <scope>NUCLEOTIDE SEQUENCE [LARGE SCALE GENOMIC DNA]</scope>
    <source>
        <strain evidence="2 3">16</strain>
    </source>
</reference>
<dbReference type="SUPFAM" id="SSF56801">
    <property type="entry name" value="Acetyl-CoA synthetase-like"/>
    <property type="match status" value="1"/>
</dbReference>
<dbReference type="Gene3D" id="3.40.50.12780">
    <property type="entry name" value="N-terminal domain of ligase-like"/>
    <property type="match status" value="1"/>
</dbReference>
<sequence length="415" mass="44285">MALQYFDRLETRDPASRDRALLKALREAVDTLGRRKAWRGRLKGIDAKALKTRADLAAIPVLRKADLKDRQTAEPPFGGLAQPAGPGVARLFASPGPVYEPEGAGDDWWGMARALHAAGFRRGDIVLNTFSYNLTPGGFIFDSGARALGCPVIPAGPSDKATQVELMAQFRPAAYAGTPDFLKILLDAWQEADRGAAPIRKALVSGAALPASLRDHLEGRGVAVRQAYATADLGAIAHETGLVDGTTLPGMVVTEGLILEIVRPGSDQPVPDGEVGEIVVTRLDPVYPLIRFGTGDLSAILPEPSPCGRTNLRIRGWMGRADQRTKVKGMFVDPAQVEAVVRRHPGIARARLVVTRDNEQDVMSLHIETADGSAGFTDAVAASLAEITRLKGRVVVARAGTLPNDGKVIADDRPV</sequence>
<keyword evidence="3" id="KW-1185">Reference proteome</keyword>
<gene>
    <name evidence="2" type="ORF">ABB55_20000</name>
</gene>
<dbReference type="Gene3D" id="3.30.300.30">
    <property type="match status" value="1"/>
</dbReference>
<reference evidence="2 3" key="2">
    <citation type="submission" date="2015-10" db="EMBL/GenBank/DDBJ databases">
        <title>Draft Genome Sequence of Prosthecomicrobium hirschii ATCC 27832.</title>
        <authorList>
            <person name="Daniel J."/>
            <person name="Givan S.A."/>
            <person name="Brun Y.V."/>
            <person name="Brown P.J."/>
        </authorList>
    </citation>
    <scope>NUCLEOTIDE SEQUENCE [LARGE SCALE GENOMIC DNA]</scope>
    <source>
        <strain evidence="2 3">16</strain>
    </source>
</reference>
<dbReference type="EMBL" id="LJYW01000001">
    <property type="protein sequence ID" value="KPL54217.1"/>
    <property type="molecule type" value="Genomic_DNA"/>
</dbReference>